<dbReference type="PANTHER" id="PTHR46696">
    <property type="entry name" value="P450, PUTATIVE (EUROFUNG)-RELATED"/>
    <property type="match status" value="1"/>
</dbReference>
<dbReference type="Pfam" id="PF00067">
    <property type="entry name" value="p450"/>
    <property type="match status" value="1"/>
</dbReference>
<dbReference type="GO" id="GO:0004497">
    <property type="term" value="F:monooxygenase activity"/>
    <property type="evidence" value="ECO:0007669"/>
    <property type="project" value="UniProtKB-KW"/>
</dbReference>
<dbReference type="PROSITE" id="PS00086">
    <property type="entry name" value="CYTOCHROME_P450"/>
    <property type="match status" value="1"/>
</dbReference>
<dbReference type="OrthoDB" id="7052847at2"/>
<evidence type="ECO:0000256" key="2">
    <source>
        <dbReference type="ARBA" id="ARBA00010617"/>
    </source>
</evidence>
<dbReference type="Proteomes" id="UP000439591">
    <property type="component" value="Unassembled WGS sequence"/>
</dbReference>
<dbReference type="PANTHER" id="PTHR46696:SF1">
    <property type="entry name" value="CYTOCHROME P450 YJIB-RELATED"/>
    <property type="match status" value="1"/>
</dbReference>
<evidence type="ECO:0000313" key="4">
    <source>
        <dbReference type="EMBL" id="CAA0107168.1"/>
    </source>
</evidence>
<comment type="cofactor">
    <cofactor evidence="1">
        <name>heme</name>
        <dbReference type="ChEBI" id="CHEBI:30413"/>
    </cofactor>
</comment>
<evidence type="ECO:0000256" key="1">
    <source>
        <dbReference type="ARBA" id="ARBA00001971"/>
    </source>
</evidence>
<sequence>MINKIWRSIRSQNTTTFSPENFDPFAQDFIATPYPVMAEMIQQGPFRCPNGSWIISSYSDVAQCLAEPTLSNTPSPYAVVNSRNKERYRCADVANKILPYLDAPYHTAPRKILTQQFHGQWHTSESAIKNSMQKYFPTLQCHRHGDILSDFATPVCVEVILKTLGFSNPTEADISQIKSWSEWFFYLFSIIPNETTRKELDAQLAAFHHYCKSEIINARKKNGFIATLLSNEGDIKQFPIEILTENCMLLIADACNADYAIANAVNLYLQYPKFSQGLSSPDIHLNKAADEILRFDSPSLFIARRTLSELKIGDHCIPANQGVLLMLAAANRDPRVFDNPQHLDITRQHNPYLSFGKGEHSCIGRKLVRTLISETLATLLACNAKITLTAPPQWDLRAGHRWLKSLPVKFR</sequence>
<keyword evidence="3" id="KW-0349">Heme</keyword>
<dbReference type="AlphaFoldDB" id="A0A5S9PRD6"/>
<evidence type="ECO:0000256" key="3">
    <source>
        <dbReference type="RuleBase" id="RU000461"/>
    </source>
</evidence>
<evidence type="ECO:0000313" key="6">
    <source>
        <dbReference type="Proteomes" id="UP000435877"/>
    </source>
</evidence>
<gene>
    <name evidence="5" type="primary">bioI</name>
    <name evidence="5" type="ORF">IHBHHGIJ_03046</name>
    <name evidence="4" type="ORF">KFEGEMFD_02421</name>
</gene>
<dbReference type="EMBL" id="CACSIK010000002">
    <property type="protein sequence ID" value="CAA0107257.1"/>
    <property type="molecule type" value="Genomic_DNA"/>
</dbReference>
<dbReference type="GO" id="GO:0016705">
    <property type="term" value="F:oxidoreductase activity, acting on paired donors, with incorporation or reduction of molecular oxygen"/>
    <property type="evidence" value="ECO:0007669"/>
    <property type="project" value="InterPro"/>
</dbReference>
<accession>A0A5S9PRD6</accession>
<dbReference type="GO" id="GO:0020037">
    <property type="term" value="F:heme binding"/>
    <property type="evidence" value="ECO:0007669"/>
    <property type="project" value="InterPro"/>
</dbReference>
<dbReference type="Proteomes" id="UP000435877">
    <property type="component" value="Unassembled WGS sequence"/>
</dbReference>
<dbReference type="InterPro" id="IPR002397">
    <property type="entry name" value="Cyt_P450_B"/>
</dbReference>
<dbReference type="Gene3D" id="1.10.630.10">
    <property type="entry name" value="Cytochrome P450"/>
    <property type="match status" value="1"/>
</dbReference>
<dbReference type="InterPro" id="IPR017972">
    <property type="entry name" value="Cyt_P450_CS"/>
</dbReference>
<name>A0A5S9PRD6_9GAMM</name>
<comment type="similarity">
    <text evidence="2 3">Belongs to the cytochrome P450 family.</text>
</comment>
<dbReference type="PRINTS" id="PR00359">
    <property type="entry name" value="BP450"/>
</dbReference>
<proteinExistence type="inferred from homology"/>
<dbReference type="InterPro" id="IPR036396">
    <property type="entry name" value="Cyt_P450_sf"/>
</dbReference>
<keyword evidence="3" id="KW-0503">Monooxygenase</keyword>
<dbReference type="RefSeq" id="WP_159269742.1">
    <property type="nucleotide sequence ID" value="NZ_CACSIK010000002.1"/>
</dbReference>
<reference evidence="6 7" key="1">
    <citation type="submission" date="2019-11" db="EMBL/GenBank/DDBJ databases">
        <authorList>
            <person name="Holert J."/>
        </authorList>
    </citation>
    <scope>NUCLEOTIDE SEQUENCE [LARGE SCALE GENOMIC DNA]</scope>
    <source>
        <strain evidence="4">BC3_2A</strain>
        <strain evidence="5">SB11_1A</strain>
    </source>
</reference>
<evidence type="ECO:0000313" key="5">
    <source>
        <dbReference type="EMBL" id="CAA0107257.1"/>
    </source>
</evidence>
<dbReference type="EMBL" id="CACSIM010000003">
    <property type="protein sequence ID" value="CAA0107168.1"/>
    <property type="molecule type" value="Genomic_DNA"/>
</dbReference>
<evidence type="ECO:0000313" key="7">
    <source>
        <dbReference type="Proteomes" id="UP000439591"/>
    </source>
</evidence>
<dbReference type="SUPFAM" id="SSF48264">
    <property type="entry name" value="Cytochrome P450"/>
    <property type="match status" value="1"/>
</dbReference>
<keyword evidence="3 5" id="KW-0560">Oxidoreductase</keyword>
<dbReference type="InterPro" id="IPR001128">
    <property type="entry name" value="Cyt_P450"/>
</dbReference>
<dbReference type="GO" id="GO:0005506">
    <property type="term" value="F:iron ion binding"/>
    <property type="evidence" value="ECO:0007669"/>
    <property type="project" value="InterPro"/>
</dbReference>
<dbReference type="EC" id="1.14.14.46" evidence="5"/>
<keyword evidence="3" id="KW-0479">Metal-binding</keyword>
<keyword evidence="3" id="KW-0408">Iron</keyword>
<organism evidence="5 6">
    <name type="scientific">Zhongshania aliphaticivorans</name>
    <dbReference type="NCBI Taxonomy" id="1470434"/>
    <lineage>
        <taxon>Bacteria</taxon>
        <taxon>Pseudomonadati</taxon>
        <taxon>Pseudomonadota</taxon>
        <taxon>Gammaproteobacteria</taxon>
        <taxon>Cellvibrionales</taxon>
        <taxon>Spongiibacteraceae</taxon>
        <taxon>Zhongshania</taxon>
    </lineage>
</organism>
<keyword evidence="6" id="KW-1185">Reference proteome</keyword>
<protein>
    <submittedName>
        <fullName evidence="5">Biotin biosynthesis cytochrome P450</fullName>
        <ecNumber evidence="5">1.14.14.46</ecNumber>
    </submittedName>
</protein>